<evidence type="ECO:0000256" key="1">
    <source>
        <dbReference type="SAM" id="MobiDB-lite"/>
    </source>
</evidence>
<name>X0VNV2_9ZZZZ</name>
<accession>X0VNV2</accession>
<gene>
    <name evidence="2" type="ORF">S01H1_59370</name>
</gene>
<proteinExistence type="predicted"/>
<feature type="non-terminal residue" evidence="2">
    <location>
        <position position="255"/>
    </location>
</feature>
<reference evidence="2" key="1">
    <citation type="journal article" date="2014" name="Front. Microbiol.">
        <title>High frequency of phylogenetically diverse reductive dehalogenase-homologous genes in deep subseafloor sedimentary metagenomes.</title>
        <authorList>
            <person name="Kawai M."/>
            <person name="Futagami T."/>
            <person name="Toyoda A."/>
            <person name="Takaki Y."/>
            <person name="Nishi S."/>
            <person name="Hori S."/>
            <person name="Arai W."/>
            <person name="Tsubouchi T."/>
            <person name="Morono Y."/>
            <person name="Uchiyama I."/>
            <person name="Ito T."/>
            <person name="Fujiyama A."/>
            <person name="Inagaki F."/>
            <person name="Takami H."/>
        </authorList>
    </citation>
    <scope>NUCLEOTIDE SEQUENCE</scope>
    <source>
        <strain evidence="2">Expedition CK06-06</strain>
    </source>
</reference>
<dbReference type="EMBL" id="BARS01038828">
    <property type="protein sequence ID" value="GAG14138.1"/>
    <property type="molecule type" value="Genomic_DNA"/>
</dbReference>
<feature type="compositionally biased region" description="Acidic residues" evidence="1">
    <location>
        <begin position="1"/>
        <end position="15"/>
    </location>
</feature>
<feature type="non-terminal residue" evidence="2">
    <location>
        <position position="1"/>
    </location>
</feature>
<feature type="region of interest" description="Disordered" evidence="1">
    <location>
        <begin position="1"/>
        <end position="42"/>
    </location>
</feature>
<evidence type="ECO:0000313" key="2">
    <source>
        <dbReference type="EMBL" id="GAG14138.1"/>
    </source>
</evidence>
<sequence>YNDETSDVNDIEPEQSGDFPATFSDDFTGANGDPPDPANWTKVGTPYINNNKLRMDAAGNSEYVWSTLWASGDLDVQVDFDGLVVGTFNAYSCELRIGAADGHWVIIRRLYDGGQKYKTMSNDGTTHTLATTSTSDTSGKFRITRQGGTVKTYYWNAGWVEHATDTYYATGSDPVRFLLYLASWSSNPVVQVNFDNFNVDYVETLLGEGTGTIDDCRWPVIVIPEGEAIGKIGIYPSSEYSIAPGGGYNCEWEDI</sequence>
<dbReference type="AlphaFoldDB" id="X0VNV2"/>
<comment type="caution">
    <text evidence="2">The sequence shown here is derived from an EMBL/GenBank/DDBJ whole genome shotgun (WGS) entry which is preliminary data.</text>
</comment>
<protein>
    <submittedName>
        <fullName evidence="2">Uncharacterized protein</fullName>
    </submittedName>
</protein>
<organism evidence="2">
    <name type="scientific">marine sediment metagenome</name>
    <dbReference type="NCBI Taxonomy" id="412755"/>
    <lineage>
        <taxon>unclassified sequences</taxon>
        <taxon>metagenomes</taxon>
        <taxon>ecological metagenomes</taxon>
    </lineage>
</organism>